<feature type="domain" description="Transposase IS110-like N-terminal" evidence="1">
    <location>
        <begin position="9"/>
        <end position="149"/>
    </location>
</feature>
<feature type="domain" description="Transposase IS116/IS110/IS902 C-terminal" evidence="2">
    <location>
        <begin position="213"/>
        <end position="291"/>
    </location>
</feature>
<comment type="caution">
    <text evidence="3">The sequence shown here is derived from an EMBL/GenBank/DDBJ whole genome shotgun (WGS) entry which is preliminary data.</text>
</comment>
<dbReference type="PANTHER" id="PTHR33055">
    <property type="entry name" value="TRANSPOSASE FOR INSERTION SEQUENCE ELEMENT IS1111A"/>
    <property type="match status" value="1"/>
</dbReference>
<accession>A0ABT1RC22</accession>
<dbReference type="NCBIfam" id="NF033542">
    <property type="entry name" value="transpos_IS110"/>
    <property type="match status" value="1"/>
</dbReference>
<dbReference type="Pfam" id="PF01548">
    <property type="entry name" value="DEDD_Tnp_IS110"/>
    <property type="match status" value="1"/>
</dbReference>
<gene>
    <name evidence="3" type="ORF">GB927_022025</name>
</gene>
<reference evidence="3" key="1">
    <citation type="submission" date="2021-07" db="EMBL/GenBank/DDBJ databases">
        <title>Shinella sp. nov., a novel member of the genus Shinella from water.</title>
        <authorList>
            <person name="Deng Y."/>
        </authorList>
    </citation>
    <scope>NUCLEOTIDE SEQUENCE</scope>
    <source>
        <strain evidence="3">CPCC 100929</strain>
    </source>
</reference>
<dbReference type="Proteomes" id="UP000996601">
    <property type="component" value="Unassembled WGS sequence"/>
</dbReference>
<organism evidence="3 4">
    <name type="scientific">Shinella lacus</name>
    <dbReference type="NCBI Taxonomy" id="2654216"/>
    <lineage>
        <taxon>Bacteria</taxon>
        <taxon>Pseudomonadati</taxon>
        <taxon>Pseudomonadota</taxon>
        <taxon>Alphaproteobacteria</taxon>
        <taxon>Hyphomicrobiales</taxon>
        <taxon>Rhizobiaceae</taxon>
        <taxon>Shinella</taxon>
    </lineage>
</organism>
<keyword evidence="4" id="KW-1185">Reference proteome</keyword>
<dbReference type="InterPro" id="IPR003346">
    <property type="entry name" value="Transposase_20"/>
</dbReference>
<sequence>MAFEKISVIGLDLAKNVFQLHAVDEAGDVIIRRQLRRNQLLQFFEHLPRCLVGMEACSTSHYWARELVRLGFEVKLMPPAYVKPYVKRGKNDAADAEAICEAVTRPTMRFVPVKSCERQALLMQHKTRDLLVRQRTALINALRGHLAEFGIVTSQGRLGLRAAIEALSAAQEFLPEPSWQPFEHIRKQLEELTHKIAELDRIILRWCRNEAAARRLMTIPGVGFLTAAAIAASVGDATEFKSGRQFAAWLGLTPRQNSSGGKERLGRISKQGDRTIRRLLVVGATAVVRRARLDAASFPWIARLLDRKPAKLVSVAIANKTARIAWAILRRRENYRFATA</sequence>
<protein>
    <submittedName>
        <fullName evidence="3">IS110 family transposase</fullName>
    </submittedName>
</protein>
<evidence type="ECO:0000313" key="4">
    <source>
        <dbReference type="Proteomes" id="UP000996601"/>
    </source>
</evidence>
<evidence type="ECO:0000259" key="1">
    <source>
        <dbReference type="Pfam" id="PF01548"/>
    </source>
</evidence>
<dbReference type="RefSeq" id="WP_050746837.1">
    <property type="nucleotide sequence ID" value="NZ_WHSB02000008.1"/>
</dbReference>
<dbReference type="InterPro" id="IPR002525">
    <property type="entry name" value="Transp_IS110-like_N"/>
</dbReference>
<name>A0ABT1RC22_9HYPH</name>
<dbReference type="Pfam" id="PF02371">
    <property type="entry name" value="Transposase_20"/>
    <property type="match status" value="1"/>
</dbReference>
<proteinExistence type="predicted"/>
<dbReference type="PANTHER" id="PTHR33055:SF3">
    <property type="entry name" value="PUTATIVE TRANSPOSASE FOR IS117-RELATED"/>
    <property type="match status" value="1"/>
</dbReference>
<evidence type="ECO:0000259" key="2">
    <source>
        <dbReference type="Pfam" id="PF02371"/>
    </source>
</evidence>
<dbReference type="InterPro" id="IPR047650">
    <property type="entry name" value="Transpos_IS110"/>
</dbReference>
<dbReference type="EMBL" id="WHSB02000008">
    <property type="protein sequence ID" value="MCQ4632736.1"/>
    <property type="molecule type" value="Genomic_DNA"/>
</dbReference>
<evidence type="ECO:0000313" key="3">
    <source>
        <dbReference type="EMBL" id="MCQ4632736.1"/>
    </source>
</evidence>